<dbReference type="InterPro" id="IPR045058">
    <property type="entry name" value="GIMA/IAN/Toc"/>
</dbReference>
<dbReference type="Pfam" id="PF04548">
    <property type="entry name" value="AIG1"/>
    <property type="match status" value="1"/>
</dbReference>
<proteinExistence type="inferred from homology"/>
<dbReference type="Gene3D" id="3.40.50.300">
    <property type="entry name" value="P-loop containing nucleotide triphosphate hydrolases"/>
    <property type="match status" value="1"/>
</dbReference>
<gene>
    <name evidence="6" type="ORF">HJG63_005600</name>
</gene>
<dbReference type="PANTHER" id="PTHR10903">
    <property type="entry name" value="GTPASE, IMAP FAMILY MEMBER-RELATED"/>
    <property type="match status" value="1"/>
</dbReference>
<keyword evidence="4" id="KW-0175">Coiled coil</keyword>
<feature type="domain" description="AIG1-type G" evidence="5">
    <location>
        <begin position="20"/>
        <end position="222"/>
    </location>
</feature>
<dbReference type="InterPro" id="IPR027417">
    <property type="entry name" value="P-loop_NTPase"/>
</dbReference>
<dbReference type="AlphaFoldDB" id="A0A7J8D653"/>
<dbReference type="InterPro" id="IPR006703">
    <property type="entry name" value="G_AIG1"/>
</dbReference>
<reference evidence="6 7" key="1">
    <citation type="journal article" date="2020" name="Nature">
        <title>Six reference-quality genomes reveal evolution of bat adaptations.</title>
        <authorList>
            <person name="Jebb D."/>
            <person name="Huang Z."/>
            <person name="Pippel M."/>
            <person name="Hughes G.M."/>
            <person name="Lavrichenko K."/>
            <person name="Devanna P."/>
            <person name="Winkler S."/>
            <person name="Jermiin L.S."/>
            <person name="Skirmuntt E.C."/>
            <person name="Katzourakis A."/>
            <person name="Burkitt-Gray L."/>
            <person name="Ray D.A."/>
            <person name="Sullivan K.A.M."/>
            <person name="Roscito J.G."/>
            <person name="Kirilenko B.M."/>
            <person name="Davalos L.M."/>
            <person name="Corthals A.P."/>
            <person name="Power M.L."/>
            <person name="Jones G."/>
            <person name="Ransome R.D."/>
            <person name="Dechmann D.K.N."/>
            <person name="Locatelli A.G."/>
            <person name="Puechmaille S.J."/>
            <person name="Fedrigo O."/>
            <person name="Jarvis E.D."/>
            <person name="Hiller M."/>
            <person name="Vernes S.C."/>
            <person name="Myers E.W."/>
            <person name="Teeling E.C."/>
        </authorList>
    </citation>
    <scope>NUCLEOTIDE SEQUENCE [LARGE SCALE GENOMIC DNA]</scope>
    <source>
        <strain evidence="6">MRouAeg1</strain>
        <tissue evidence="6">Muscle</tissue>
    </source>
</reference>
<dbReference type="OrthoDB" id="5985928at2759"/>
<evidence type="ECO:0000259" key="5">
    <source>
        <dbReference type="PROSITE" id="PS51720"/>
    </source>
</evidence>
<evidence type="ECO:0000313" key="6">
    <source>
        <dbReference type="EMBL" id="KAF6418419.1"/>
    </source>
</evidence>
<dbReference type="PROSITE" id="PS51720">
    <property type="entry name" value="G_AIG1"/>
    <property type="match status" value="1"/>
</dbReference>
<evidence type="ECO:0000256" key="4">
    <source>
        <dbReference type="SAM" id="Coils"/>
    </source>
</evidence>
<organism evidence="6 7">
    <name type="scientific">Rousettus aegyptiacus</name>
    <name type="common">Egyptian fruit bat</name>
    <name type="synonym">Pteropus aegyptiacus</name>
    <dbReference type="NCBI Taxonomy" id="9407"/>
    <lineage>
        <taxon>Eukaryota</taxon>
        <taxon>Metazoa</taxon>
        <taxon>Chordata</taxon>
        <taxon>Craniata</taxon>
        <taxon>Vertebrata</taxon>
        <taxon>Euteleostomi</taxon>
        <taxon>Mammalia</taxon>
        <taxon>Eutheria</taxon>
        <taxon>Laurasiatheria</taxon>
        <taxon>Chiroptera</taxon>
        <taxon>Yinpterochiroptera</taxon>
        <taxon>Pteropodoidea</taxon>
        <taxon>Pteropodidae</taxon>
        <taxon>Rousettinae</taxon>
        <taxon>Rousettus</taxon>
    </lineage>
</organism>
<keyword evidence="7" id="KW-1185">Reference proteome</keyword>
<dbReference type="PANTHER" id="PTHR10903:SF182">
    <property type="entry name" value="GTPASE IMAP FAMILY MEMBER 4"/>
    <property type="match status" value="1"/>
</dbReference>
<sequence length="321" mass="36741">MAAQDCDMRVSLRTSSDPGASQLRLVLVGKTGAGKSATGNSILGEKVFRSGISAKSITKVCEKESTTWNGREIVVVDTPGIFDTEVPNAETRNEIARCILLTSPGPHALLLVIPVGRYTPEDHRATKEMLKMFGPSARKHIILLFTRKDDLDGMDIQDYLRQADKGIGELVSQFRGRYCAFNNKAIGAEQENQREELLTLVQRVLMENDGEYYTHQTYQRAEEEIQKQVRIMQERYRTELEKAKRQIRVEYEEEIRKLQDELEKEQRKGRMMAALAEKDEIYTVRQQRVRDEVVRQSGILEFILDLLEIASDIFSHLFKGK</sequence>
<name>A0A7J8D653_ROUAE</name>
<protein>
    <recommendedName>
        <fullName evidence="5">AIG1-type G domain-containing protein</fullName>
    </recommendedName>
</protein>
<dbReference type="CDD" id="cd01852">
    <property type="entry name" value="AIG1"/>
    <property type="match status" value="1"/>
</dbReference>
<dbReference type="Proteomes" id="UP000593571">
    <property type="component" value="Unassembled WGS sequence"/>
</dbReference>
<comment type="similarity">
    <text evidence="1">Belongs to the TRAFAC class TrmE-Era-EngA-EngB-Septin-like GTPase superfamily. AIG1/Toc34/Toc159-like paraseptin GTPase family. IAN subfamily.</text>
</comment>
<dbReference type="SUPFAM" id="SSF52540">
    <property type="entry name" value="P-loop containing nucleoside triphosphate hydrolases"/>
    <property type="match status" value="1"/>
</dbReference>
<keyword evidence="3" id="KW-0342">GTP-binding</keyword>
<evidence type="ECO:0000256" key="1">
    <source>
        <dbReference type="ARBA" id="ARBA00008535"/>
    </source>
</evidence>
<comment type="caution">
    <text evidence="6">The sequence shown here is derived from an EMBL/GenBank/DDBJ whole genome shotgun (WGS) entry which is preliminary data.</text>
</comment>
<evidence type="ECO:0000313" key="7">
    <source>
        <dbReference type="Proteomes" id="UP000593571"/>
    </source>
</evidence>
<evidence type="ECO:0000256" key="3">
    <source>
        <dbReference type="ARBA" id="ARBA00023134"/>
    </source>
</evidence>
<dbReference type="EMBL" id="JACASE010000013">
    <property type="protein sequence ID" value="KAF6418419.1"/>
    <property type="molecule type" value="Genomic_DNA"/>
</dbReference>
<dbReference type="FunFam" id="3.40.50.300:FF:000366">
    <property type="entry name" value="GTPase, IMAP family member 2"/>
    <property type="match status" value="1"/>
</dbReference>
<dbReference type="GO" id="GO:0005525">
    <property type="term" value="F:GTP binding"/>
    <property type="evidence" value="ECO:0007669"/>
    <property type="project" value="UniProtKB-KW"/>
</dbReference>
<accession>A0A7J8D653</accession>
<evidence type="ECO:0000256" key="2">
    <source>
        <dbReference type="ARBA" id="ARBA00022741"/>
    </source>
</evidence>
<feature type="coiled-coil region" evidence="4">
    <location>
        <begin position="226"/>
        <end position="268"/>
    </location>
</feature>
<keyword evidence="2" id="KW-0547">Nucleotide-binding</keyword>
<dbReference type="GO" id="GO:0005829">
    <property type="term" value="C:cytosol"/>
    <property type="evidence" value="ECO:0007669"/>
    <property type="project" value="TreeGrafter"/>
</dbReference>